<accession>A0A5S5C1L8</accession>
<sequence length="540" mass="61493">MHTNTERMSRITLQMAEEAWERPLQDSGLWHHNDIRNNFYDAAYLYAAAADERLDASFDRREAADLASNVFMHVLELQDRNPESPTYGHWPLHLGERPELAPIHTLPAELMSALMVYWQYRYEDAMDEQLSGAFEHAIRRMYESGFFRRTVQSFNHHEAKYTAAKLLFGQRYGDADLLAAGRRDLQLTLARIREAGMAEYGALPWFWHWVQAFSSAYYVVEDDGIREEIADLLEELWLYRARHYLNGAWIGGRMRSLPVDLPRDRNVAFDYVQFGDFELPRRLPRAEFAGLLHVAGSEEVSRTAWRSGQEEIAYAIVPADGGAKLHQTIYRTAHAATGGILERVAEFDNEQHRWEITLPLSEAEGANRLYLFSPGAGYAEGDPRHASDRGELMLRKHTALGLYAPQAEPVRLVGVLPAGTWRREQNRAYGELQHLYAALFMPGGFVMAPMDDYVKLDSSGDGGRCNGFVVEVVEKEAAAALGIHTLDDFFLSMERRRPQWENEAGKRPSVRYRTPAGEDLELAIVGNEVVRSSNGTRLNR</sequence>
<evidence type="ECO:0000313" key="2">
    <source>
        <dbReference type="Proteomes" id="UP000323257"/>
    </source>
</evidence>
<organism evidence="1 2">
    <name type="scientific">Paenibacillus methanolicus</name>
    <dbReference type="NCBI Taxonomy" id="582686"/>
    <lineage>
        <taxon>Bacteria</taxon>
        <taxon>Bacillati</taxon>
        <taxon>Bacillota</taxon>
        <taxon>Bacilli</taxon>
        <taxon>Bacillales</taxon>
        <taxon>Paenibacillaceae</taxon>
        <taxon>Paenibacillus</taxon>
    </lineage>
</organism>
<dbReference type="RefSeq" id="WP_148930642.1">
    <property type="nucleotide sequence ID" value="NZ_VNHS01000007.1"/>
</dbReference>
<protein>
    <submittedName>
        <fullName evidence="1">Uncharacterized protein</fullName>
    </submittedName>
</protein>
<dbReference type="AlphaFoldDB" id="A0A5S5C1L8"/>
<keyword evidence="2" id="KW-1185">Reference proteome</keyword>
<dbReference type="OrthoDB" id="2756463at2"/>
<name>A0A5S5C1L8_9BACL</name>
<dbReference type="EMBL" id="VNHS01000007">
    <property type="protein sequence ID" value="TYP73069.1"/>
    <property type="molecule type" value="Genomic_DNA"/>
</dbReference>
<reference evidence="1 2" key="1">
    <citation type="submission" date="2019-07" db="EMBL/GenBank/DDBJ databases">
        <title>Genomic Encyclopedia of Type Strains, Phase III (KMG-III): the genomes of soil and plant-associated and newly described type strains.</title>
        <authorList>
            <person name="Whitman W."/>
        </authorList>
    </citation>
    <scope>NUCLEOTIDE SEQUENCE [LARGE SCALE GENOMIC DNA]</scope>
    <source>
        <strain evidence="1 2">BL24</strain>
    </source>
</reference>
<comment type="caution">
    <text evidence="1">The sequence shown here is derived from an EMBL/GenBank/DDBJ whole genome shotgun (WGS) entry which is preliminary data.</text>
</comment>
<proteinExistence type="predicted"/>
<evidence type="ECO:0000313" key="1">
    <source>
        <dbReference type="EMBL" id="TYP73069.1"/>
    </source>
</evidence>
<gene>
    <name evidence="1" type="ORF">BCM02_10753</name>
</gene>
<dbReference type="Proteomes" id="UP000323257">
    <property type="component" value="Unassembled WGS sequence"/>
</dbReference>